<dbReference type="RefSeq" id="WP_057799008.1">
    <property type="nucleotide sequence ID" value="NZ_AZFM01000019.1"/>
</dbReference>
<evidence type="ECO:0000313" key="3">
    <source>
        <dbReference type="EMBL" id="KRL89694.1"/>
    </source>
</evidence>
<dbReference type="PATRIC" id="fig|1423763.3.peg.601"/>
<sequence length="208" mass="23701">MNKFCSNCGQPLDSNEKFCSHCGQKVRVNVSNQNVPKINDKKLQNSRTINKFTIGIIIFMVFAIGCSVFVFRHFQMNQDTQITVNKMSKRKLAGLAVEYAHLNYRDNKAWNQAYKEAINGNIHVDKYKKYVNGTTTISAKNGNYVYVINKKAIFTTDDDSQNNKADITLADGRRELGKVKTVDAYNEVKNKNCLNELNEINKENVSNK</sequence>
<evidence type="ECO:0000256" key="1">
    <source>
        <dbReference type="SAM" id="Phobius"/>
    </source>
</evidence>
<dbReference type="AlphaFoldDB" id="A0A0R1U9C6"/>
<gene>
    <name evidence="3" type="ORF">FC46_GL000597</name>
</gene>
<proteinExistence type="predicted"/>
<keyword evidence="1" id="KW-1133">Transmembrane helix</keyword>
<feature type="domain" description="Zinc-ribbon" evidence="2">
    <location>
        <begin position="4"/>
        <end position="26"/>
    </location>
</feature>
<dbReference type="EMBL" id="AZFM01000019">
    <property type="protein sequence ID" value="KRL89694.1"/>
    <property type="molecule type" value="Genomic_DNA"/>
</dbReference>
<organism evidence="3 4">
    <name type="scientific">Lactobacillus kalixensis DSM 16043</name>
    <dbReference type="NCBI Taxonomy" id="1423763"/>
    <lineage>
        <taxon>Bacteria</taxon>
        <taxon>Bacillati</taxon>
        <taxon>Bacillota</taxon>
        <taxon>Bacilli</taxon>
        <taxon>Lactobacillales</taxon>
        <taxon>Lactobacillaceae</taxon>
        <taxon>Lactobacillus</taxon>
    </lineage>
</organism>
<evidence type="ECO:0000313" key="4">
    <source>
        <dbReference type="Proteomes" id="UP000051036"/>
    </source>
</evidence>
<keyword evidence="1" id="KW-0812">Transmembrane</keyword>
<name>A0A0R1U9C6_9LACO</name>
<dbReference type="Pfam" id="PF13240">
    <property type="entry name" value="Zn_Ribbon_1"/>
    <property type="match status" value="1"/>
</dbReference>
<keyword evidence="4" id="KW-1185">Reference proteome</keyword>
<dbReference type="InterPro" id="IPR026870">
    <property type="entry name" value="Zinc_ribbon_dom"/>
</dbReference>
<accession>A0A0R1U9C6</accession>
<protein>
    <recommendedName>
        <fullName evidence="2">Zinc-ribbon domain-containing protein</fullName>
    </recommendedName>
</protein>
<feature type="transmembrane region" description="Helical" evidence="1">
    <location>
        <begin position="52"/>
        <end position="71"/>
    </location>
</feature>
<dbReference type="STRING" id="1423763.FC46_GL000597"/>
<dbReference type="Proteomes" id="UP000051036">
    <property type="component" value="Unassembled WGS sequence"/>
</dbReference>
<comment type="caution">
    <text evidence="3">The sequence shown here is derived from an EMBL/GenBank/DDBJ whole genome shotgun (WGS) entry which is preliminary data.</text>
</comment>
<evidence type="ECO:0000259" key="2">
    <source>
        <dbReference type="Pfam" id="PF13240"/>
    </source>
</evidence>
<dbReference type="OrthoDB" id="2330021at2"/>
<keyword evidence="1" id="KW-0472">Membrane</keyword>
<reference evidence="3 4" key="1">
    <citation type="journal article" date="2015" name="Genome Announc.">
        <title>Expanding the biotechnology potential of lactobacilli through comparative genomics of 213 strains and associated genera.</title>
        <authorList>
            <person name="Sun Z."/>
            <person name="Harris H.M."/>
            <person name="McCann A."/>
            <person name="Guo C."/>
            <person name="Argimon S."/>
            <person name="Zhang W."/>
            <person name="Yang X."/>
            <person name="Jeffery I.B."/>
            <person name="Cooney J.C."/>
            <person name="Kagawa T.F."/>
            <person name="Liu W."/>
            <person name="Song Y."/>
            <person name="Salvetti E."/>
            <person name="Wrobel A."/>
            <person name="Rasinkangas P."/>
            <person name="Parkhill J."/>
            <person name="Rea M.C."/>
            <person name="O'Sullivan O."/>
            <person name="Ritari J."/>
            <person name="Douillard F.P."/>
            <person name="Paul Ross R."/>
            <person name="Yang R."/>
            <person name="Briner A.E."/>
            <person name="Felis G.E."/>
            <person name="de Vos W.M."/>
            <person name="Barrangou R."/>
            <person name="Klaenhammer T.R."/>
            <person name="Caufield P.W."/>
            <person name="Cui Y."/>
            <person name="Zhang H."/>
            <person name="O'Toole P.W."/>
        </authorList>
    </citation>
    <scope>NUCLEOTIDE SEQUENCE [LARGE SCALE GENOMIC DNA]</scope>
    <source>
        <strain evidence="3 4">DSM 16043</strain>
    </source>
</reference>